<dbReference type="EMBL" id="LWBO01000007">
    <property type="protein sequence ID" value="OQP50085.1"/>
    <property type="molecule type" value="Genomic_DNA"/>
</dbReference>
<evidence type="ECO:0000313" key="6">
    <source>
        <dbReference type="Proteomes" id="UP000192277"/>
    </source>
</evidence>
<keyword evidence="3" id="KW-0812">Transmembrane</keyword>
<proteinExistence type="predicted"/>
<organism evidence="5 6">
    <name type="scientific">Niastella koreensis</name>
    <dbReference type="NCBI Taxonomy" id="354356"/>
    <lineage>
        <taxon>Bacteria</taxon>
        <taxon>Pseudomonadati</taxon>
        <taxon>Bacteroidota</taxon>
        <taxon>Chitinophagia</taxon>
        <taxon>Chitinophagales</taxon>
        <taxon>Chitinophagaceae</taxon>
        <taxon>Niastella</taxon>
    </lineage>
</organism>
<accession>A0ABX3NYW6</accession>
<evidence type="ECO:0000256" key="1">
    <source>
        <dbReference type="ARBA" id="ARBA00022801"/>
    </source>
</evidence>
<evidence type="ECO:0000256" key="2">
    <source>
        <dbReference type="SAM" id="MobiDB-lite"/>
    </source>
</evidence>
<dbReference type="SUPFAM" id="SSF53474">
    <property type="entry name" value="alpha/beta-Hydrolases"/>
    <property type="match status" value="1"/>
</dbReference>
<dbReference type="PRINTS" id="PR00111">
    <property type="entry name" value="ABHYDROLASE"/>
</dbReference>
<keyword evidence="3" id="KW-0472">Membrane</keyword>
<dbReference type="PRINTS" id="PR00412">
    <property type="entry name" value="EPOXHYDRLASE"/>
</dbReference>
<dbReference type="Pfam" id="PF00561">
    <property type="entry name" value="Abhydrolase_1"/>
    <property type="match status" value="1"/>
</dbReference>
<dbReference type="InterPro" id="IPR000639">
    <property type="entry name" value="Epox_hydrolase-like"/>
</dbReference>
<dbReference type="InterPro" id="IPR029058">
    <property type="entry name" value="AB_hydrolase_fold"/>
</dbReference>
<evidence type="ECO:0000313" key="5">
    <source>
        <dbReference type="EMBL" id="OQP50085.1"/>
    </source>
</evidence>
<keyword evidence="6" id="KW-1185">Reference proteome</keyword>
<gene>
    <name evidence="5" type="ORF">A4D02_27005</name>
</gene>
<name>A0ABX3NYW6_9BACT</name>
<dbReference type="Proteomes" id="UP000192277">
    <property type="component" value="Unassembled WGS sequence"/>
</dbReference>
<evidence type="ECO:0000256" key="3">
    <source>
        <dbReference type="SAM" id="Phobius"/>
    </source>
</evidence>
<feature type="region of interest" description="Disordered" evidence="2">
    <location>
        <begin position="49"/>
        <end position="76"/>
    </location>
</feature>
<feature type="transmembrane region" description="Helical" evidence="3">
    <location>
        <begin position="21"/>
        <end position="43"/>
    </location>
</feature>
<evidence type="ECO:0000259" key="4">
    <source>
        <dbReference type="Pfam" id="PF00561"/>
    </source>
</evidence>
<dbReference type="PANTHER" id="PTHR43329">
    <property type="entry name" value="EPOXIDE HYDROLASE"/>
    <property type="match status" value="1"/>
</dbReference>
<reference evidence="5 6" key="1">
    <citation type="submission" date="2016-04" db="EMBL/GenBank/DDBJ databases">
        <authorList>
            <person name="Chen L."/>
            <person name="Zhuang W."/>
            <person name="Wang G."/>
        </authorList>
    </citation>
    <scope>NUCLEOTIDE SEQUENCE [LARGE SCALE GENOMIC DNA]</scope>
    <source>
        <strain evidence="6">GR20</strain>
    </source>
</reference>
<feature type="compositionally biased region" description="Low complexity" evidence="2">
    <location>
        <begin position="53"/>
        <end position="71"/>
    </location>
</feature>
<dbReference type="Gene3D" id="3.40.50.1820">
    <property type="entry name" value="alpha/beta hydrolase"/>
    <property type="match status" value="1"/>
</dbReference>
<dbReference type="InterPro" id="IPR000073">
    <property type="entry name" value="AB_hydrolase_1"/>
</dbReference>
<keyword evidence="1 5" id="KW-0378">Hydrolase</keyword>
<sequence>MQIISWTGLLNYHNYRLQPTIKIILIMTKLIPVLFAALILQAACNNAPNETKTATTPSADSTQTTTSTTQPAAPPANFKHATAKVNGVDVHYVIGGQGEPLVLLHGFGQNWYMWNRLLPEFSKHFTVIAPDLPGLGESGKPDSGYDKKTLATYIHGVVKQLGYEHINLAGHDIGLMVAYAYAAQFSTEVNKLALMDALLPGVEPVWSQVKGSAWWFGFFSFPASGELVAGRERLFLTNFWPVVGHVKDPFTPEEVNEFVRAYAVKGGTTGAFHWFGAFEQDAKDNKVFMKTKLKMPLLAMGGEYFGAGFLVDHCKLVAENVKGSNIKGAGHWVVQENTAQVQKDLLDFFLSK</sequence>
<keyword evidence="3" id="KW-1133">Transmembrane helix</keyword>
<feature type="domain" description="AB hydrolase-1" evidence="4">
    <location>
        <begin position="100"/>
        <end position="221"/>
    </location>
</feature>
<comment type="caution">
    <text evidence="5">The sequence shown here is derived from an EMBL/GenBank/DDBJ whole genome shotgun (WGS) entry which is preliminary data.</text>
</comment>
<protein>
    <submittedName>
        <fullName evidence="5">Alpha/beta hydrolase</fullName>
    </submittedName>
</protein>
<dbReference type="GO" id="GO:0016787">
    <property type="term" value="F:hydrolase activity"/>
    <property type="evidence" value="ECO:0007669"/>
    <property type="project" value="UniProtKB-KW"/>
</dbReference>